<keyword evidence="3" id="KW-1185">Reference proteome</keyword>
<dbReference type="InterPro" id="IPR036653">
    <property type="entry name" value="CinA-like_C"/>
</dbReference>
<feature type="domain" description="CinA C-terminal" evidence="1">
    <location>
        <begin position="15"/>
        <end position="167"/>
    </location>
</feature>
<evidence type="ECO:0000259" key="1">
    <source>
        <dbReference type="Pfam" id="PF02464"/>
    </source>
</evidence>
<dbReference type="EMBL" id="BMZG01000004">
    <property type="protein sequence ID" value="GHA69921.1"/>
    <property type="molecule type" value="Genomic_DNA"/>
</dbReference>
<name>A0A8J3CGV6_9BURK</name>
<comment type="caution">
    <text evidence="2">The sequence shown here is derived from an EMBL/GenBank/DDBJ whole genome shotgun (WGS) entry which is preliminary data.</text>
</comment>
<protein>
    <recommendedName>
        <fullName evidence="1">CinA C-terminal domain-containing protein</fullName>
    </recommendedName>
</protein>
<evidence type="ECO:0000313" key="2">
    <source>
        <dbReference type="EMBL" id="GHA69921.1"/>
    </source>
</evidence>
<dbReference type="Gene3D" id="3.90.950.20">
    <property type="entry name" value="CinA-like"/>
    <property type="match status" value="1"/>
</dbReference>
<sequence length="186" mass="19954">MDHSMMSVDLTPAINVLAESLKTLGWQMGTAESCTGGGIAYYLTEVPGSSAWFAGSVVSYSNAVKQDVLGVTSHDLMDYGAVSEQVVAQMAQGALRVLNIDCAVSVSGIAGPGGATPRKPLGMVCFAWSWRDAHGTSHARTTTKQFTGDRHSIRVQTVEYAILGMQRLCDAFGSGDWYFESFERDD</sequence>
<dbReference type="NCBIfam" id="TIGR00199">
    <property type="entry name" value="PncC_domain"/>
    <property type="match status" value="1"/>
</dbReference>
<proteinExistence type="predicted"/>
<dbReference type="SUPFAM" id="SSF142433">
    <property type="entry name" value="CinA-like"/>
    <property type="match status" value="1"/>
</dbReference>
<dbReference type="InterPro" id="IPR008136">
    <property type="entry name" value="CinA_C"/>
</dbReference>
<dbReference type="Proteomes" id="UP000614287">
    <property type="component" value="Unassembled WGS sequence"/>
</dbReference>
<accession>A0A8J3CGV6</accession>
<evidence type="ECO:0000313" key="3">
    <source>
        <dbReference type="Proteomes" id="UP000614287"/>
    </source>
</evidence>
<gene>
    <name evidence="2" type="ORF">GCM10009007_08170</name>
</gene>
<organism evidence="2 3">
    <name type="scientific">Formosimonas limnophila</name>
    <dbReference type="NCBI Taxonomy" id="1384487"/>
    <lineage>
        <taxon>Bacteria</taxon>
        <taxon>Pseudomonadati</taxon>
        <taxon>Pseudomonadota</taxon>
        <taxon>Betaproteobacteria</taxon>
        <taxon>Burkholderiales</taxon>
        <taxon>Burkholderiaceae</taxon>
        <taxon>Formosimonas</taxon>
    </lineage>
</organism>
<dbReference type="AlphaFoldDB" id="A0A8J3CGV6"/>
<reference evidence="2" key="1">
    <citation type="journal article" date="2014" name="Int. J. Syst. Evol. Microbiol.">
        <title>Complete genome sequence of Corynebacterium casei LMG S-19264T (=DSM 44701T), isolated from a smear-ripened cheese.</title>
        <authorList>
            <consortium name="US DOE Joint Genome Institute (JGI-PGF)"/>
            <person name="Walter F."/>
            <person name="Albersmeier A."/>
            <person name="Kalinowski J."/>
            <person name="Ruckert C."/>
        </authorList>
    </citation>
    <scope>NUCLEOTIDE SEQUENCE</scope>
    <source>
        <strain evidence="2">KCTC 32501</strain>
    </source>
</reference>
<dbReference type="Pfam" id="PF02464">
    <property type="entry name" value="CinA"/>
    <property type="match status" value="1"/>
</dbReference>
<reference evidence="2" key="2">
    <citation type="submission" date="2020-09" db="EMBL/GenBank/DDBJ databases">
        <authorList>
            <person name="Sun Q."/>
            <person name="Kim S."/>
        </authorList>
    </citation>
    <scope>NUCLEOTIDE SEQUENCE</scope>
    <source>
        <strain evidence="2">KCTC 32501</strain>
    </source>
</reference>